<dbReference type="STRING" id="564137.SAMN04488238_10662"/>
<dbReference type="RefSeq" id="WP_092889428.1">
    <property type="nucleotide sequence ID" value="NZ_CP061498.1"/>
</dbReference>
<keyword evidence="2" id="KW-1185">Reference proteome</keyword>
<organism evidence="1 2">
    <name type="scientific">Roseicitreum antarcticum</name>
    <dbReference type="NCBI Taxonomy" id="564137"/>
    <lineage>
        <taxon>Bacteria</taxon>
        <taxon>Pseudomonadati</taxon>
        <taxon>Pseudomonadota</taxon>
        <taxon>Alphaproteobacteria</taxon>
        <taxon>Rhodobacterales</taxon>
        <taxon>Paracoccaceae</taxon>
        <taxon>Roseicitreum</taxon>
    </lineage>
</organism>
<reference evidence="1 2" key="1">
    <citation type="submission" date="2016-10" db="EMBL/GenBank/DDBJ databases">
        <authorList>
            <person name="de Groot N.N."/>
        </authorList>
    </citation>
    <scope>NUCLEOTIDE SEQUENCE [LARGE SCALE GENOMIC DNA]</scope>
    <source>
        <strain evidence="1 2">CGMCC 1.8894</strain>
    </source>
</reference>
<dbReference type="AlphaFoldDB" id="A0A1H2ZUT3"/>
<proteinExistence type="predicted"/>
<accession>A0A1H2ZUT3</accession>
<evidence type="ECO:0008006" key="3">
    <source>
        <dbReference type="Google" id="ProtNLM"/>
    </source>
</evidence>
<evidence type="ECO:0000313" key="2">
    <source>
        <dbReference type="Proteomes" id="UP000198539"/>
    </source>
</evidence>
<dbReference type="EMBL" id="FNOM01000006">
    <property type="protein sequence ID" value="SDX20648.1"/>
    <property type="molecule type" value="Genomic_DNA"/>
</dbReference>
<gene>
    <name evidence="1" type="ORF">SAMN04488238_10662</name>
</gene>
<protein>
    <recommendedName>
        <fullName evidence="3">Integron cassette protein VCH-CASS1 chain domain-containing protein</fullName>
    </recommendedName>
</protein>
<sequence length="116" mass="13361">MKVKINSYDELSTSISDVIARTPHALSIHPTVKLMHGFIAPKLDFSRDLVEWFFRKGAPSRSVWITYQDATFYFRYEVNSAGILMKKDSMQGDWLETFSADDSEQNIAQKLAKHFP</sequence>
<name>A0A1H2ZUT3_9RHOB</name>
<dbReference type="Proteomes" id="UP000198539">
    <property type="component" value="Unassembled WGS sequence"/>
</dbReference>
<dbReference type="Gene3D" id="3.30.920.70">
    <property type="match status" value="1"/>
</dbReference>
<evidence type="ECO:0000313" key="1">
    <source>
        <dbReference type="EMBL" id="SDX20648.1"/>
    </source>
</evidence>